<reference evidence="3" key="1">
    <citation type="submission" date="2025-08" db="UniProtKB">
        <authorList>
            <consortium name="RefSeq"/>
        </authorList>
    </citation>
    <scope>IDENTIFICATION</scope>
    <source>
        <tissue evidence="3">Muscle</tissue>
    </source>
</reference>
<evidence type="ECO:0000313" key="3">
    <source>
        <dbReference type="RefSeq" id="XP_042610591.1"/>
    </source>
</evidence>
<dbReference type="AlphaFoldDB" id="A0A9Q9XZ40"/>
<dbReference type="RefSeq" id="XP_042610591.1">
    <property type="nucleotide sequence ID" value="XM_042754657.1"/>
</dbReference>
<proteinExistence type="predicted"/>
<name>A0A9Q9XZ40_CYPCA</name>
<dbReference type="InterPro" id="IPR025476">
    <property type="entry name" value="Helitron_helicase-like"/>
</dbReference>
<dbReference type="KEGG" id="ccar:122144028"/>
<feature type="domain" description="Helitron helicase-like" evidence="1">
    <location>
        <begin position="352"/>
        <end position="543"/>
    </location>
</feature>
<sequence length="1082" mass="125362">MKKYNKTKKEHLKQKQQLFDVVKNNFAQKVNSDLDFVCCVCHRLLFRQQVLCCQRDHYNQNSSTALLAQKCITDVFLHKCNNECVLPCKLMKSNKGQLWICFTCHSKLKRGEMPAESAINNLELQPIPEELCSLNSLEQHLIALHIPFMKMLALPKGGQNGVHGPVTCCPANLKHTTNVLPRTNTDNSLVCIKLKRKLTYKGHYKYQYVDANNIKLALCYLKKHNKYYSDVMFNEDWLNEFHRQDIAENDDNSIEETNVENANDDEELHDRQQHCVFMDTCLQPVDIGQEVLDQYVDNILSVAPAEGNNPVKLLTDETNEAKCFPVLFPNGCPTYHDKRAKRLTLSRYFNNRILHADGRFAQNTEYIFFAQYLSEVQQVLSNVSIALRKGQGCHKSISNDMFKDTDSLKKILNFDEGYRFLKPIRGTPAFWQGVQKDLFAMVRQLGIPTWFCSFSSADMRWTNLMSSILKQEGRVETSDQLEWSERCAILRNNPVTAARMFDFRWHCFLKEVLMSPLHPIGEIVDYFYRVEFQQRGSPHVHCLFWIKNAPQIDKQSDEEVVEFIDRYVSCEVPTENEELHSIVTSVQLHSKHHSKTCKKKNTVCRFNFPKPPSLRTFICRRKVEDVPEKDVSNKDVSCDSCQNNKREKLNECTNPDINDKLNVKYAHDIMATVKKAVLDQNIKSMEELFGSVGINQDLFEMAYKCINNNTHIVLKRQLNEVWVNQYNKFALQCWNANMDIQYVTDAYACIVYIISYISKSEREMGLLLANTQREASTQGNTDARQALRKLGSVYLHNREVSAQEAVYRLTNMHLKECSRHVQFIPTGDDTVRMSLPLSVIQNKLESEHLKSEDIWMTSFVDRYKNRPNQTAFDNMCLATFASEYRIAYHGTSSANKIKLKNNLGFIVKRTRTQPAIARFARFSVTKSPEKFYQSLLQLFLPYRVDSQLKPVGFNNFEQFYREGEVFLSNGSVHLVHTVVNANRALFEKDADMLDTAQTAVDNDGILENAWCLLCPEQQLEHLESAQLRRESLQHINETESCIPDLAFNSEPLPQLEKKKYSESCRWFEFNSFFKQNPDGNFQ</sequence>
<evidence type="ECO:0000259" key="2">
    <source>
        <dbReference type="Pfam" id="PF20209"/>
    </source>
</evidence>
<dbReference type="PANTHER" id="PTHR47642:SF3">
    <property type="entry name" value="ATP-DEPENDENT DNA HELICASE"/>
    <property type="match status" value="1"/>
</dbReference>
<accession>A0A9Q9XZ40</accession>
<organism evidence="3">
    <name type="scientific">Cyprinus carpio</name>
    <name type="common">Common carp</name>
    <dbReference type="NCBI Taxonomy" id="7962"/>
    <lineage>
        <taxon>Eukaryota</taxon>
        <taxon>Metazoa</taxon>
        <taxon>Chordata</taxon>
        <taxon>Craniata</taxon>
        <taxon>Vertebrata</taxon>
        <taxon>Euteleostomi</taxon>
        <taxon>Actinopterygii</taxon>
        <taxon>Neopterygii</taxon>
        <taxon>Teleostei</taxon>
        <taxon>Ostariophysi</taxon>
        <taxon>Cypriniformes</taxon>
        <taxon>Cyprinidae</taxon>
        <taxon>Cyprininae</taxon>
        <taxon>Cyprinus</taxon>
    </lineage>
</organism>
<dbReference type="InterPro" id="IPR051055">
    <property type="entry name" value="PIF1_helicase"/>
</dbReference>
<dbReference type="InterPro" id="IPR046700">
    <property type="entry name" value="DUF6570"/>
</dbReference>
<gene>
    <name evidence="3" type="primary">LOC122144028</name>
</gene>
<dbReference type="Proteomes" id="UP001155660">
    <property type="component" value="Unplaced"/>
</dbReference>
<dbReference type="OrthoDB" id="10043662at2759"/>
<protein>
    <submittedName>
        <fullName evidence="3">Uncharacterized protein LOC122144028</fullName>
    </submittedName>
</protein>
<feature type="domain" description="DUF6570" evidence="2">
    <location>
        <begin position="110"/>
        <end position="239"/>
    </location>
</feature>
<dbReference type="GeneID" id="122144028"/>
<dbReference type="Pfam" id="PF14214">
    <property type="entry name" value="Helitron_like_N"/>
    <property type="match status" value="1"/>
</dbReference>
<dbReference type="PANTHER" id="PTHR47642">
    <property type="entry name" value="ATP-DEPENDENT DNA HELICASE"/>
    <property type="match status" value="1"/>
</dbReference>
<dbReference type="Pfam" id="PF20209">
    <property type="entry name" value="DUF6570"/>
    <property type="match status" value="1"/>
</dbReference>
<evidence type="ECO:0000259" key="1">
    <source>
        <dbReference type="Pfam" id="PF14214"/>
    </source>
</evidence>